<evidence type="ECO:0000259" key="1">
    <source>
        <dbReference type="Pfam" id="PF12146"/>
    </source>
</evidence>
<dbReference type="EMBL" id="JBHTKK010000002">
    <property type="protein sequence ID" value="MFD1064901.1"/>
    <property type="molecule type" value="Genomic_DNA"/>
</dbReference>
<organism evidence="2 3">
    <name type="scientific">Oceanobacillus locisalsi</name>
    <dbReference type="NCBI Taxonomy" id="546107"/>
    <lineage>
        <taxon>Bacteria</taxon>
        <taxon>Bacillati</taxon>
        <taxon>Bacillota</taxon>
        <taxon>Bacilli</taxon>
        <taxon>Bacillales</taxon>
        <taxon>Bacillaceae</taxon>
        <taxon>Oceanobacillus</taxon>
    </lineage>
</organism>
<gene>
    <name evidence="2" type="ORF">ACFQ19_02580</name>
</gene>
<proteinExistence type="predicted"/>
<feature type="domain" description="Serine aminopeptidase S33" evidence="1">
    <location>
        <begin position="140"/>
        <end position="225"/>
    </location>
</feature>
<dbReference type="PIRSF" id="PIRSF017388">
    <property type="entry name" value="Esterase_lipase"/>
    <property type="match status" value="1"/>
</dbReference>
<feature type="domain" description="Serine aminopeptidase S33" evidence="1">
    <location>
        <begin position="22"/>
        <end position="128"/>
    </location>
</feature>
<sequence>MKEQYPVIKGAEPFQFEGSRTGILVSHGFTGAPQSMYPIGKAFADAGYTVCGPRLKGHGTAPEDLEKCTYQDWVASIDEAYAWLQERCDQIFMLGLSMGGTLTLHTAEKYPLAGIIPINAAIDVPAMYENQSVRFIDDDGPDIKKADVMEITYDKMPVQSVEELKKLAKVTKDNLKEITCPALIFVSEEDHVVSPDNSRAILENISSRQKEMITLEESYHVATLDNDQDVIISESLRALQSWL</sequence>
<dbReference type="GO" id="GO:0016787">
    <property type="term" value="F:hydrolase activity"/>
    <property type="evidence" value="ECO:0007669"/>
    <property type="project" value="UniProtKB-KW"/>
</dbReference>
<dbReference type="InterPro" id="IPR051044">
    <property type="entry name" value="MAG_DAG_Lipase"/>
</dbReference>
<protein>
    <submittedName>
        <fullName evidence="2">Alpha/beta hydrolase</fullName>
    </submittedName>
</protein>
<comment type="caution">
    <text evidence="2">The sequence shown here is derived from an EMBL/GenBank/DDBJ whole genome shotgun (WGS) entry which is preliminary data.</text>
</comment>
<dbReference type="SUPFAM" id="SSF53474">
    <property type="entry name" value="alpha/beta-Hydrolases"/>
    <property type="match status" value="1"/>
</dbReference>
<reference evidence="3" key="1">
    <citation type="journal article" date="2019" name="Int. J. Syst. Evol. Microbiol.">
        <title>The Global Catalogue of Microorganisms (GCM) 10K type strain sequencing project: providing services to taxonomists for standard genome sequencing and annotation.</title>
        <authorList>
            <consortium name="The Broad Institute Genomics Platform"/>
            <consortium name="The Broad Institute Genome Sequencing Center for Infectious Disease"/>
            <person name="Wu L."/>
            <person name="Ma J."/>
        </authorList>
    </citation>
    <scope>NUCLEOTIDE SEQUENCE [LARGE SCALE GENOMIC DNA]</scope>
    <source>
        <strain evidence="3">CCUG 56608</strain>
    </source>
</reference>
<dbReference type="PANTHER" id="PTHR11614">
    <property type="entry name" value="PHOSPHOLIPASE-RELATED"/>
    <property type="match status" value="1"/>
</dbReference>
<dbReference type="InterPro" id="IPR012354">
    <property type="entry name" value="Esterase_lipase"/>
</dbReference>
<keyword evidence="3" id="KW-1185">Reference proteome</keyword>
<keyword evidence="2" id="KW-0378">Hydrolase</keyword>
<accession>A0ABW3NF10</accession>
<dbReference type="InterPro" id="IPR029058">
    <property type="entry name" value="AB_hydrolase_fold"/>
</dbReference>
<dbReference type="Pfam" id="PF12146">
    <property type="entry name" value="Hydrolase_4"/>
    <property type="match status" value="2"/>
</dbReference>
<dbReference type="Proteomes" id="UP001597041">
    <property type="component" value="Unassembled WGS sequence"/>
</dbReference>
<evidence type="ECO:0000313" key="3">
    <source>
        <dbReference type="Proteomes" id="UP001597041"/>
    </source>
</evidence>
<name>A0ABW3NF10_9BACI</name>
<dbReference type="Gene3D" id="3.40.50.1820">
    <property type="entry name" value="alpha/beta hydrolase"/>
    <property type="match status" value="1"/>
</dbReference>
<dbReference type="InterPro" id="IPR022742">
    <property type="entry name" value="Hydrolase_4"/>
</dbReference>
<dbReference type="RefSeq" id="WP_379590407.1">
    <property type="nucleotide sequence ID" value="NZ_JBHTKK010000002.1"/>
</dbReference>
<evidence type="ECO:0000313" key="2">
    <source>
        <dbReference type="EMBL" id="MFD1064901.1"/>
    </source>
</evidence>